<dbReference type="PANTHER" id="PTHR43126">
    <property type="entry name" value="D-ALANYL-D-ALANINE DIPEPTIDASE"/>
    <property type="match status" value="1"/>
</dbReference>
<feature type="region of interest" description="Disordered" evidence="10">
    <location>
        <begin position="32"/>
        <end position="53"/>
    </location>
</feature>
<feature type="site" description="Transition state stabilizer" evidence="9">
    <location>
        <position position="131"/>
    </location>
</feature>
<evidence type="ECO:0000256" key="5">
    <source>
        <dbReference type="ARBA" id="ARBA00022833"/>
    </source>
</evidence>
<sequence>MRLIGRLRLLMVGLVVICGACACDRVSAGRWSESPSATSWPVRPVNTTTPSGPVPPVSEAARAAGLVDVRGVVPDAAIDLRYATANNFTGTQLYPPGARCLVHESMAEGLAAAAAVLRPHGQVLVFWDCYRPHDVQVRMFDVVPNPAWVARPGKYAHSHEAGRSVDVTFASAQRQCPSVRRSGELCLADMGTDFDDFSSRATAFATQGVSAEAQANRAHLRAAMQAGGLTVYSGEWWHFDGPGPGPGPGAGVDRPILEVPVD</sequence>
<dbReference type="Proteomes" id="UP000078489">
    <property type="component" value="Unassembled WGS sequence"/>
</dbReference>
<evidence type="ECO:0000256" key="4">
    <source>
        <dbReference type="ARBA" id="ARBA00022801"/>
    </source>
</evidence>
<dbReference type="HAMAP" id="MF_01924">
    <property type="entry name" value="A_A_dipeptidase"/>
    <property type="match status" value="1"/>
</dbReference>
<dbReference type="PANTHER" id="PTHR43126:SF1">
    <property type="entry name" value="D-ALANYL-D-ALANINE DIPEPTIDASE"/>
    <property type="match status" value="1"/>
</dbReference>
<comment type="similarity">
    <text evidence="9">Belongs to the peptidase M15D family.</text>
</comment>
<keyword evidence="6 9" id="KW-0224">Dipeptidase</keyword>
<evidence type="ECO:0000256" key="9">
    <source>
        <dbReference type="HAMAP-Rule" id="MF_01924"/>
    </source>
</evidence>
<evidence type="ECO:0000256" key="2">
    <source>
        <dbReference type="ARBA" id="ARBA00022670"/>
    </source>
</evidence>
<keyword evidence="4 9" id="KW-0378">Hydrolase</keyword>
<dbReference type="CDD" id="cd14840">
    <property type="entry name" value="D-Ala-D-Ala_dipeptidase_Aad"/>
    <property type="match status" value="1"/>
</dbReference>
<evidence type="ECO:0000313" key="13">
    <source>
        <dbReference type="Proteomes" id="UP000078489"/>
    </source>
</evidence>
<organism evidence="12 13">
    <name type="scientific">Mycobacterium mungi</name>
    <dbReference type="NCBI Taxonomy" id="1844474"/>
    <lineage>
        <taxon>Bacteria</taxon>
        <taxon>Bacillati</taxon>
        <taxon>Actinomycetota</taxon>
        <taxon>Actinomycetes</taxon>
        <taxon>Mycobacteriales</taxon>
        <taxon>Mycobacteriaceae</taxon>
        <taxon>Mycobacterium</taxon>
        <taxon>Mycobacterium tuberculosis complex</taxon>
    </lineage>
</organism>
<protein>
    <recommendedName>
        <fullName evidence="9">D-alanyl-D-alanine dipeptidase</fullName>
        <shortName evidence="9">D-Ala-D-Ala dipeptidase</shortName>
        <ecNumber evidence="9">3.4.13.22</ecNumber>
    </recommendedName>
</protein>
<feature type="binding site" evidence="9">
    <location>
        <position position="166"/>
    </location>
    <ligand>
        <name>Zn(2+)</name>
        <dbReference type="ChEBI" id="CHEBI:29105"/>
        <note>catalytic</note>
    </ligand>
</feature>
<evidence type="ECO:0000256" key="6">
    <source>
        <dbReference type="ARBA" id="ARBA00022997"/>
    </source>
</evidence>
<keyword evidence="11" id="KW-0732">Signal</keyword>
<evidence type="ECO:0000256" key="7">
    <source>
        <dbReference type="ARBA" id="ARBA00023049"/>
    </source>
</evidence>
<keyword evidence="7 9" id="KW-0482">Metalloprotease</keyword>
<evidence type="ECO:0000256" key="8">
    <source>
        <dbReference type="ARBA" id="ARBA00023316"/>
    </source>
</evidence>
<comment type="cofactor">
    <cofactor evidence="9">
        <name>Zn(2+)</name>
        <dbReference type="ChEBI" id="CHEBI:29105"/>
    </cofactor>
    <text evidence="9">Binds 1 zinc ion per subunit.</text>
</comment>
<keyword evidence="2 9" id="KW-0645">Protease</keyword>
<keyword evidence="8" id="KW-0961">Cell wall biogenesis/degradation</keyword>
<dbReference type="PROSITE" id="PS51257">
    <property type="entry name" value="PROKAR_LIPOPROTEIN"/>
    <property type="match status" value="1"/>
</dbReference>
<evidence type="ECO:0000313" key="12">
    <source>
        <dbReference type="EMBL" id="OAQ19599.1"/>
    </source>
</evidence>
<evidence type="ECO:0000256" key="11">
    <source>
        <dbReference type="SAM" id="SignalP"/>
    </source>
</evidence>
<dbReference type="Gene3D" id="3.30.1380.10">
    <property type="match status" value="1"/>
</dbReference>
<feature type="active site" description="Proton donor/acceptor" evidence="9">
    <location>
        <position position="235"/>
    </location>
</feature>
<keyword evidence="3 9" id="KW-0479">Metal-binding</keyword>
<dbReference type="Pfam" id="PF01427">
    <property type="entry name" value="Peptidase_M15"/>
    <property type="match status" value="1"/>
</dbReference>
<dbReference type="InterPro" id="IPR009045">
    <property type="entry name" value="Zn_M74/Hedgehog-like"/>
</dbReference>
<dbReference type="RefSeq" id="WP_031666838.1">
    <property type="nucleotide sequence ID" value="NZ_LXTB01000014.1"/>
</dbReference>
<keyword evidence="5 9" id="KW-0862">Zinc</keyword>
<keyword evidence="13" id="KW-1185">Reference proteome</keyword>
<feature type="binding site" evidence="9">
    <location>
        <position position="238"/>
    </location>
    <ligand>
        <name>Zn(2+)</name>
        <dbReference type="ChEBI" id="CHEBI:29105"/>
        <note>catalytic</note>
    </ligand>
</feature>
<accession>A0ABX2VPB6</accession>
<comment type="function">
    <text evidence="9">Catalyzes hydrolysis of the D-alanyl-D-alanine dipeptide.</text>
</comment>
<dbReference type="EMBL" id="LXTB01000014">
    <property type="protein sequence ID" value="OAQ19599.1"/>
    <property type="molecule type" value="Genomic_DNA"/>
</dbReference>
<dbReference type="InterPro" id="IPR000755">
    <property type="entry name" value="A_A_dipeptidase"/>
</dbReference>
<dbReference type="EC" id="3.4.13.22" evidence="9"/>
<feature type="binding site" evidence="9">
    <location>
        <position position="159"/>
    </location>
    <ligand>
        <name>Zn(2+)</name>
        <dbReference type="ChEBI" id="CHEBI:29105"/>
        <note>catalytic</note>
    </ligand>
</feature>
<comment type="catalytic activity">
    <reaction evidence="1 9">
        <text>D-alanyl-D-alanine + H2O = 2 D-alanine</text>
        <dbReference type="Rhea" id="RHEA:20661"/>
        <dbReference type="ChEBI" id="CHEBI:15377"/>
        <dbReference type="ChEBI" id="CHEBI:57416"/>
        <dbReference type="ChEBI" id="CHEBI:57822"/>
        <dbReference type="EC" id="3.4.13.22"/>
    </reaction>
</comment>
<proteinExistence type="inferred from homology"/>
<feature type="signal peptide" evidence="11">
    <location>
        <begin position="1"/>
        <end position="22"/>
    </location>
</feature>
<reference evidence="12 13" key="1">
    <citation type="submission" date="2016-05" db="EMBL/GenBank/DDBJ databases">
        <title>Draft genome sequence of the Mycobacterium tuberculosis complex pathogen, M. mungi, identified in a banded mongoose (Mungos mungo) in Northern Botswana.</title>
        <authorList>
            <person name="Alexander K.A."/>
            <person name="Larsen M.H."/>
            <person name="Robbe-Austerman S."/>
            <person name="Stuber T.P."/>
            <person name="Camp P.M."/>
        </authorList>
    </citation>
    <scope>NUCLEOTIDE SEQUENCE [LARGE SCALE GENOMIC DNA]</scope>
    <source>
        <strain evidence="12 13">BM22813</strain>
    </source>
</reference>
<evidence type="ECO:0000256" key="1">
    <source>
        <dbReference type="ARBA" id="ARBA00001362"/>
    </source>
</evidence>
<evidence type="ECO:0000256" key="3">
    <source>
        <dbReference type="ARBA" id="ARBA00022723"/>
    </source>
</evidence>
<name>A0ABX2VPB6_9MYCO</name>
<feature type="chain" id="PRO_5046718566" description="D-alanyl-D-alanine dipeptidase" evidence="11">
    <location>
        <begin position="23"/>
        <end position="262"/>
    </location>
</feature>
<evidence type="ECO:0000256" key="10">
    <source>
        <dbReference type="SAM" id="MobiDB-lite"/>
    </source>
</evidence>
<gene>
    <name evidence="12" type="ORF">A7J32_20240</name>
</gene>
<dbReference type="SUPFAM" id="SSF55166">
    <property type="entry name" value="Hedgehog/DD-peptidase"/>
    <property type="match status" value="1"/>
</dbReference>
<comment type="caution">
    <text evidence="12">The sequence shown here is derived from an EMBL/GenBank/DDBJ whole genome shotgun (WGS) entry which is preliminary data.</text>
</comment>